<feature type="compositionally biased region" description="Acidic residues" evidence="6">
    <location>
        <begin position="1118"/>
        <end position="1142"/>
    </location>
</feature>
<dbReference type="GO" id="GO:0005634">
    <property type="term" value="C:nucleus"/>
    <property type="evidence" value="ECO:0007669"/>
    <property type="project" value="UniProtKB-SubCell"/>
</dbReference>
<protein>
    <recommendedName>
        <fullName evidence="7">Zinc finger PHD-type domain-containing protein</fullName>
    </recommendedName>
</protein>
<evidence type="ECO:0000256" key="1">
    <source>
        <dbReference type="ARBA" id="ARBA00004123"/>
    </source>
</evidence>
<evidence type="ECO:0000256" key="6">
    <source>
        <dbReference type="SAM" id="MobiDB-lite"/>
    </source>
</evidence>
<evidence type="ECO:0000259" key="7">
    <source>
        <dbReference type="SMART" id="SM00249"/>
    </source>
</evidence>
<feature type="compositionally biased region" description="Basic and acidic residues" evidence="6">
    <location>
        <begin position="1053"/>
        <end position="1071"/>
    </location>
</feature>
<dbReference type="InterPro" id="IPR011011">
    <property type="entry name" value="Znf_FYVE_PHD"/>
</dbReference>
<feature type="compositionally biased region" description="Basic and acidic residues" evidence="6">
    <location>
        <begin position="665"/>
        <end position="675"/>
    </location>
</feature>
<dbReference type="InterPro" id="IPR056065">
    <property type="entry name" value="DUF7648"/>
</dbReference>
<feature type="compositionally biased region" description="Basic and acidic residues" evidence="6">
    <location>
        <begin position="880"/>
        <end position="893"/>
    </location>
</feature>
<proteinExistence type="predicted"/>
<dbReference type="Pfam" id="PF24659">
    <property type="entry name" value="DUF7648"/>
    <property type="match status" value="1"/>
</dbReference>
<evidence type="ECO:0000256" key="4">
    <source>
        <dbReference type="ARBA" id="ARBA00022833"/>
    </source>
</evidence>
<feature type="compositionally biased region" description="Basic and acidic residues" evidence="6">
    <location>
        <begin position="700"/>
        <end position="712"/>
    </location>
</feature>
<dbReference type="InterPro" id="IPR001965">
    <property type="entry name" value="Znf_PHD"/>
</dbReference>
<reference evidence="8 9" key="1">
    <citation type="submission" date="2018-04" db="EMBL/GenBank/DDBJ databases">
        <authorList>
            <person name="Vogel A."/>
        </authorList>
    </citation>
    <scope>NUCLEOTIDE SEQUENCE [LARGE SCALE GENOMIC DNA]</scope>
</reference>
<dbReference type="EMBL" id="OOIL02006581">
    <property type="protein sequence ID" value="VFQ98306.1"/>
    <property type="molecule type" value="Genomic_DNA"/>
</dbReference>
<feature type="compositionally biased region" description="Polar residues" evidence="6">
    <location>
        <begin position="350"/>
        <end position="360"/>
    </location>
</feature>
<dbReference type="GO" id="GO:0008270">
    <property type="term" value="F:zinc ion binding"/>
    <property type="evidence" value="ECO:0007669"/>
    <property type="project" value="UniProtKB-KW"/>
</dbReference>
<dbReference type="Gene3D" id="3.30.40.10">
    <property type="entry name" value="Zinc/RING finger domain, C3HC4 (zinc finger)"/>
    <property type="match status" value="1"/>
</dbReference>
<dbReference type="SUPFAM" id="SSF57903">
    <property type="entry name" value="FYVE/PHD zinc finger"/>
    <property type="match status" value="1"/>
</dbReference>
<evidence type="ECO:0000256" key="5">
    <source>
        <dbReference type="ARBA" id="ARBA00023242"/>
    </source>
</evidence>
<dbReference type="AlphaFoldDB" id="A0A484NCR2"/>
<feature type="domain" description="Zinc finger PHD-type" evidence="7">
    <location>
        <begin position="25"/>
        <end position="68"/>
    </location>
</feature>
<feature type="compositionally biased region" description="Polar residues" evidence="6">
    <location>
        <begin position="646"/>
        <end position="661"/>
    </location>
</feature>
<gene>
    <name evidence="8" type="ORF">CCAM_LOCUS40082</name>
</gene>
<keyword evidence="9" id="KW-1185">Reference proteome</keyword>
<evidence type="ECO:0000256" key="3">
    <source>
        <dbReference type="ARBA" id="ARBA00022771"/>
    </source>
</evidence>
<feature type="region of interest" description="Disordered" evidence="6">
    <location>
        <begin position="805"/>
        <end position="951"/>
    </location>
</feature>
<dbReference type="PANTHER" id="PTHR14571:SF9">
    <property type="entry name" value="HISTONE-LYSINE N-METHYLTRANSFERASE SET-26-RELATED"/>
    <property type="match status" value="1"/>
</dbReference>
<dbReference type="PANTHER" id="PTHR14571">
    <property type="entry name" value="HISTONE-LYSINE N-METHYLTRANSFERASE SET-26-RELATED"/>
    <property type="match status" value="1"/>
</dbReference>
<evidence type="ECO:0000313" key="8">
    <source>
        <dbReference type="EMBL" id="VFQ98306.1"/>
    </source>
</evidence>
<feature type="compositionally biased region" description="Polar residues" evidence="6">
    <location>
        <begin position="373"/>
        <end position="392"/>
    </location>
</feature>
<evidence type="ECO:0000256" key="2">
    <source>
        <dbReference type="ARBA" id="ARBA00022723"/>
    </source>
</evidence>
<keyword evidence="3" id="KW-0863">Zinc-finger</keyword>
<feature type="compositionally biased region" description="Polar residues" evidence="6">
    <location>
        <begin position="894"/>
        <end position="919"/>
    </location>
</feature>
<feature type="compositionally biased region" description="Low complexity" evidence="6">
    <location>
        <begin position="820"/>
        <end position="831"/>
    </location>
</feature>
<feature type="region of interest" description="Disordered" evidence="6">
    <location>
        <begin position="243"/>
        <end position="294"/>
    </location>
</feature>
<feature type="compositionally biased region" description="Polar residues" evidence="6">
    <location>
        <begin position="681"/>
        <end position="699"/>
    </location>
</feature>
<dbReference type="InterPro" id="IPR013083">
    <property type="entry name" value="Znf_RING/FYVE/PHD"/>
</dbReference>
<feature type="region of interest" description="Disordered" evidence="6">
    <location>
        <begin position="306"/>
        <end position="393"/>
    </location>
</feature>
<keyword evidence="4" id="KW-0862">Zinc</keyword>
<feature type="compositionally biased region" description="Basic and acidic residues" evidence="6">
    <location>
        <begin position="261"/>
        <end position="272"/>
    </location>
</feature>
<feature type="compositionally biased region" description="Low complexity" evidence="6">
    <location>
        <begin position="724"/>
        <end position="747"/>
    </location>
</feature>
<feature type="compositionally biased region" description="Polar residues" evidence="6">
    <location>
        <begin position="713"/>
        <end position="722"/>
    </location>
</feature>
<evidence type="ECO:0000313" key="9">
    <source>
        <dbReference type="Proteomes" id="UP000595140"/>
    </source>
</evidence>
<dbReference type="SMART" id="SM00249">
    <property type="entry name" value="PHD"/>
    <property type="match status" value="1"/>
</dbReference>
<accession>A0A484NCR2</accession>
<dbReference type="InterPro" id="IPR019786">
    <property type="entry name" value="Zinc_finger_PHD-type_CS"/>
</dbReference>
<organism evidence="8 9">
    <name type="scientific">Cuscuta campestris</name>
    <dbReference type="NCBI Taxonomy" id="132261"/>
    <lineage>
        <taxon>Eukaryota</taxon>
        <taxon>Viridiplantae</taxon>
        <taxon>Streptophyta</taxon>
        <taxon>Embryophyta</taxon>
        <taxon>Tracheophyta</taxon>
        <taxon>Spermatophyta</taxon>
        <taxon>Magnoliopsida</taxon>
        <taxon>eudicotyledons</taxon>
        <taxon>Gunneridae</taxon>
        <taxon>Pentapetalae</taxon>
        <taxon>asterids</taxon>
        <taxon>lamiids</taxon>
        <taxon>Solanales</taxon>
        <taxon>Convolvulaceae</taxon>
        <taxon>Cuscuteae</taxon>
        <taxon>Cuscuta</taxon>
        <taxon>Cuscuta subgen. Grammica</taxon>
        <taxon>Cuscuta sect. Cleistogrammica</taxon>
    </lineage>
</organism>
<name>A0A484NCR2_9ASTE</name>
<feature type="region of interest" description="Disordered" evidence="6">
    <location>
        <begin position="645"/>
        <end position="772"/>
    </location>
</feature>
<dbReference type="OrthoDB" id="79252at2759"/>
<feature type="compositionally biased region" description="Basic and acidic residues" evidence="6">
    <location>
        <begin position="306"/>
        <end position="316"/>
    </location>
</feature>
<comment type="subcellular location">
    <subcellularLocation>
        <location evidence="1">Nucleus</location>
    </subcellularLocation>
</comment>
<feature type="compositionally biased region" description="Polar residues" evidence="6">
    <location>
        <begin position="929"/>
        <end position="941"/>
    </location>
</feature>
<keyword evidence="2" id="KW-0479">Metal-binding</keyword>
<feature type="compositionally biased region" description="Basic and acidic residues" evidence="6">
    <location>
        <begin position="281"/>
        <end position="290"/>
    </location>
</feature>
<dbReference type="PROSITE" id="PS01359">
    <property type="entry name" value="ZF_PHD_1"/>
    <property type="match status" value="1"/>
</dbReference>
<sequence>MKARSHGLPMPNQQDDWGDGSWTVDCVCGVNFDDGEEMVDCDDCGVWVHTRCVRYVKSEKVFACDKCKNKNTRNDSEETEVAQLLVELPTKTLNMDNPITSSLPSQRPFRLWTELPIEDRVHVQGVPGGDPALFAAGVSSIFNPQLWKCTGYVPKKLNFQYREFSCWDTESDVGGDMRGVENNGTTADNNGADVLFSLSKENNFLPPMTNSTMVKSNTNNGKCNVSLSSKHTKRLDGLKLNTNMKKASNSPHPIVIHSGKRKQDGFKIEKEQVRKKKKKGQMTDKGDFKKKSPSIRKACKLLNGEKERKFNEDRGSKVVNADSNSTRSGSREGAVLTDHLAEDSQRLDNGYSNYRNTSNSSEHHSKVFPSNVLKENSSSETLPPEQNENQGASKIHISQWEKDKDGMEAIPIKEEGVAFPGEALTICAKVELQKSESVTKARVSDDLEVKGLQISRNLTGDSLTCSSVPETEVKADDGCGDFDIHCSSACDPTLERTRSLPHHADTSNVLLGESANRKNDVPVVNSEGRCHKAQRVDSNSSILGCKKMTNADGLSHDLCNSNQETTLSEDAERAQNNALGLKCGSTQRAGDAATKTSATTLIGTALCQRKVRVTIGKSAATSSTLVLKPSPAESCIYSTGVKKGMSDTNLSSKGEAISSNAVMDEEGHEKSKKMVGELPKSSVSSASKAQMTKITYVSSSKRETLSDSKESMPHSSPRSISVRNLPSNSGSGESSSSLQSEGASSLPNKPTRTNLLQKGEKVKPPGSQSSLKVNATLMHPPTLSSSPAALSDEELALLLHQQLNSSSRVPRVPRMRHAGSLPTLTSPTATSILVKRASSGGKDHGLSSRKRKESAKDGSISAQEGAAESYKKRNGLTSTDYKRDDTHVKREADNSSIKSVISLKTSPSSSTAGGSNCVPSSHEVKEPKLSSSQNSQRNTVGNDARVSEHPARTLPGLIAEIMSKGERMTYEELCNAVLPHWPHLRKHNGERYAYSSHSQAVLDCLRNRSEWARLVDRGPKGGPRLTAGRKRRRIDDSQSNELGDENGGGSGGGRDKDEGNSKSLDQEELPKGRRKTRKRRHLTQGGRGKKKDGVRRRHHRTGVISDDDDEPASFSSCSDDDTVFCEEDDDDYDDDDDDDADYGMEGAAASPKTKVTPPSSAH</sequence>
<feature type="region of interest" description="Disordered" evidence="6">
    <location>
        <begin position="1015"/>
        <end position="1162"/>
    </location>
</feature>
<dbReference type="Proteomes" id="UP000595140">
    <property type="component" value="Unassembled WGS sequence"/>
</dbReference>
<keyword evidence="5" id="KW-0539">Nucleus</keyword>
<feature type="compositionally biased region" description="Basic residues" evidence="6">
    <location>
        <begin position="1072"/>
        <end position="1101"/>
    </location>
</feature>